<evidence type="ECO:0000256" key="3">
    <source>
        <dbReference type="ARBA" id="ARBA00022692"/>
    </source>
</evidence>
<evidence type="ECO:0000313" key="7">
    <source>
        <dbReference type="EMBL" id="ATP19333.1"/>
    </source>
</evidence>
<reference evidence="7 8" key="1">
    <citation type="submission" date="2017-04" db="EMBL/GenBank/DDBJ databases">
        <title>Characterization, genome and methylation analysis of a phthalic acid esters degrading strain Sphingobium yanoikuyae SHJ.</title>
        <authorList>
            <person name="Feng L."/>
        </authorList>
    </citation>
    <scope>NUCLEOTIDE SEQUENCE [LARGE SCALE GENOMIC DNA]</scope>
    <source>
        <strain evidence="7 8">SHJ</strain>
    </source>
</reference>
<keyword evidence="4 6" id="KW-1133">Transmembrane helix</keyword>
<dbReference type="Pfam" id="PF01810">
    <property type="entry name" value="LysE"/>
    <property type="match status" value="1"/>
</dbReference>
<accession>A0A0J9CTA1</accession>
<dbReference type="EMBL" id="CP020925">
    <property type="protein sequence ID" value="ATP19333.1"/>
    <property type="molecule type" value="Genomic_DNA"/>
</dbReference>
<dbReference type="GO" id="GO:0015171">
    <property type="term" value="F:amino acid transmembrane transporter activity"/>
    <property type="evidence" value="ECO:0007669"/>
    <property type="project" value="TreeGrafter"/>
</dbReference>
<feature type="transmembrane region" description="Helical" evidence="6">
    <location>
        <begin position="6"/>
        <end position="31"/>
    </location>
</feature>
<feature type="transmembrane region" description="Helical" evidence="6">
    <location>
        <begin position="67"/>
        <end position="85"/>
    </location>
</feature>
<dbReference type="RefSeq" id="WP_048939638.1">
    <property type="nucleotide sequence ID" value="NZ_CP020925.1"/>
</dbReference>
<protein>
    <submittedName>
        <fullName evidence="7">Amino acid transporter</fullName>
    </submittedName>
</protein>
<dbReference type="GO" id="GO:0005886">
    <property type="term" value="C:plasma membrane"/>
    <property type="evidence" value="ECO:0007669"/>
    <property type="project" value="UniProtKB-SubCell"/>
</dbReference>
<proteinExistence type="predicted"/>
<evidence type="ECO:0000256" key="2">
    <source>
        <dbReference type="ARBA" id="ARBA00022475"/>
    </source>
</evidence>
<feature type="transmembrane region" description="Helical" evidence="6">
    <location>
        <begin position="38"/>
        <end position="61"/>
    </location>
</feature>
<dbReference type="PANTHER" id="PTHR30086:SF19">
    <property type="entry name" value="THREONINE EFFLUX PROTEIN"/>
    <property type="match status" value="1"/>
</dbReference>
<keyword evidence="3 6" id="KW-0812">Transmembrane</keyword>
<keyword evidence="5 6" id="KW-0472">Membrane</keyword>
<sequence>MWNDLFLVYGAYILTAGSPGPSTMGIMGIAMRHGRRPAAAMAAGVVTMSFAWGLIAVTGLAALVIRYAQALAILKFAGGLYLLWLSFKSARSAMQADAAPLVISAGEENLGAMYRRGVFMHVGNPKAILAWVALMSLGAGAHASTEHLVLAFGGCVLLGVLIFFGYAVLFSTLPMIKGYARARRWIDGALSTVFAGAGVRLLFGR</sequence>
<comment type="subcellular location">
    <subcellularLocation>
        <location evidence="1">Cell membrane</location>
        <topology evidence="1">Multi-pass membrane protein</topology>
    </subcellularLocation>
</comment>
<evidence type="ECO:0000256" key="5">
    <source>
        <dbReference type="ARBA" id="ARBA00023136"/>
    </source>
</evidence>
<feature type="transmembrane region" description="Helical" evidence="6">
    <location>
        <begin position="185"/>
        <end position="203"/>
    </location>
</feature>
<evidence type="ECO:0000256" key="1">
    <source>
        <dbReference type="ARBA" id="ARBA00004651"/>
    </source>
</evidence>
<evidence type="ECO:0000256" key="6">
    <source>
        <dbReference type="SAM" id="Phobius"/>
    </source>
</evidence>
<name>A0A0J9CTA1_SPHYA</name>
<dbReference type="AlphaFoldDB" id="A0A0J9CTA1"/>
<dbReference type="Proteomes" id="UP000037029">
    <property type="component" value="Chromosome"/>
</dbReference>
<evidence type="ECO:0000313" key="8">
    <source>
        <dbReference type="Proteomes" id="UP000037029"/>
    </source>
</evidence>
<feature type="transmembrane region" description="Helical" evidence="6">
    <location>
        <begin position="123"/>
        <end position="143"/>
    </location>
</feature>
<dbReference type="InterPro" id="IPR001123">
    <property type="entry name" value="LeuE-type"/>
</dbReference>
<evidence type="ECO:0000256" key="4">
    <source>
        <dbReference type="ARBA" id="ARBA00022989"/>
    </source>
</evidence>
<gene>
    <name evidence="7" type="ORF">BV87_13645</name>
</gene>
<feature type="transmembrane region" description="Helical" evidence="6">
    <location>
        <begin position="149"/>
        <end position="173"/>
    </location>
</feature>
<keyword evidence="2" id="KW-1003">Cell membrane</keyword>
<organism evidence="7 8">
    <name type="scientific">Sphingobium yanoikuyae</name>
    <name type="common">Sphingomonas yanoikuyae</name>
    <dbReference type="NCBI Taxonomy" id="13690"/>
    <lineage>
        <taxon>Bacteria</taxon>
        <taxon>Pseudomonadati</taxon>
        <taxon>Pseudomonadota</taxon>
        <taxon>Alphaproteobacteria</taxon>
        <taxon>Sphingomonadales</taxon>
        <taxon>Sphingomonadaceae</taxon>
        <taxon>Sphingobium</taxon>
    </lineage>
</organism>
<dbReference type="PANTHER" id="PTHR30086">
    <property type="entry name" value="ARGININE EXPORTER PROTEIN ARGO"/>
    <property type="match status" value="1"/>
</dbReference>